<dbReference type="RefSeq" id="WP_156900818.1">
    <property type="nucleotide sequence ID" value="NZ_CP091521.1"/>
</dbReference>
<evidence type="ECO:0000313" key="2">
    <source>
        <dbReference type="EMBL" id="UOP04558.1"/>
    </source>
</evidence>
<dbReference type="KEGG" id="ckh:LVJ77_09880"/>
<reference evidence="2" key="1">
    <citation type="journal article" date="2022" name="Res Sq">
        <title>Evolution of multicellular longitudinally dividing oral cavity symbionts (Neisseriaceae).</title>
        <authorList>
            <person name="Nyongesa S."/>
            <person name="Weber P."/>
            <person name="Bernet E."/>
            <person name="Pullido F."/>
            <person name="Nieckarz M."/>
            <person name="Delaby M."/>
            <person name="Nieves C."/>
            <person name="Viehboeck T."/>
            <person name="Krause N."/>
            <person name="Rivera-Millot A."/>
            <person name="Nakamura A."/>
            <person name="Vischer N."/>
            <person name="VanNieuwenhze M."/>
            <person name="Brun Y."/>
            <person name="Cava F."/>
            <person name="Bulgheresi S."/>
            <person name="Veyrier F."/>
        </authorList>
    </citation>
    <scope>NUCLEOTIDE SEQUENCE</scope>
    <source>
        <strain evidence="2">17694</strain>
    </source>
</reference>
<accession>A0A8T9MVW5</accession>
<name>A0A8T9MVW5_9NEIS</name>
<protein>
    <submittedName>
        <fullName evidence="2">Uncharacterized protein</fullName>
    </submittedName>
</protein>
<dbReference type="EMBL" id="CP091521">
    <property type="protein sequence ID" value="UOP04558.1"/>
    <property type="molecule type" value="Genomic_DNA"/>
</dbReference>
<dbReference type="Proteomes" id="UP000831534">
    <property type="component" value="Chromosome"/>
</dbReference>
<organism evidence="2 3">
    <name type="scientific">Conchiformibius kuhniae</name>
    <dbReference type="NCBI Taxonomy" id="211502"/>
    <lineage>
        <taxon>Bacteria</taxon>
        <taxon>Pseudomonadati</taxon>
        <taxon>Pseudomonadota</taxon>
        <taxon>Betaproteobacteria</taxon>
        <taxon>Neisseriales</taxon>
        <taxon>Neisseriaceae</taxon>
        <taxon>Conchiformibius</taxon>
    </lineage>
</organism>
<evidence type="ECO:0000313" key="3">
    <source>
        <dbReference type="Proteomes" id="UP000831534"/>
    </source>
</evidence>
<keyword evidence="1" id="KW-0175">Coiled coil</keyword>
<reference evidence="2" key="2">
    <citation type="submission" date="2024-09" db="EMBL/GenBank/DDBJ databases">
        <authorList>
            <person name="Veyrier F.J."/>
        </authorList>
    </citation>
    <scope>NUCLEOTIDE SEQUENCE</scope>
    <source>
        <strain evidence="2">17694</strain>
    </source>
</reference>
<feature type="coiled-coil region" evidence="1">
    <location>
        <begin position="252"/>
        <end position="287"/>
    </location>
</feature>
<evidence type="ECO:0000256" key="1">
    <source>
        <dbReference type="SAM" id="Coils"/>
    </source>
</evidence>
<dbReference type="AlphaFoldDB" id="A0A8T9MVW5"/>
<sequence>MSGYKLAVKFAPYGTEYLEKDGSVTKSIGHVWYEVYKDNEKIPMISAGWSSGRDRNPLSKESCGLDNLSNEDWMRYKGKNIASITVDISEAQAMKLSRSDFQAKAINKQLHNFRKCYGLATNSCIDFAGQALAYIGLTDEKDFDGKAASPINQVGVFLGQIAKNRSMNADLKLEYYGKTIEFQSNERTEKEIGQVLRKHGLDFDLTDENKTQINLAETSLSPAQDMANKLFAAYTSGDKNALSSVVTNHVYTQQRSQEVSEQVQQLKEAEQQRMAEQLVEVQQVAQQRHRMVRS</sequence>
<gene>
    <name evidence="2" type="ORF">LVJ77_09880</name>
</gene>
<keyword evidence="3" id="KW-1185">Reference proteome</keyword>
<proteinExistence type="predicted"/>